<dbReference type="Pfam" id="PF01874">
    <property type="entry name" value="CitG"/>
    <property type="match status" value="1"/>
</dbReference>
<dbReference type="KEGG" id="ddz:DSYM_25710"/>
<dbReference type="EMBL" id="AP021857">
    <property type="protein sequence ID" value="BBO21872.1"/>
    <property type="molecule type" value="Genomic_DNA"/>
</dbReference>
<proteinExistence type="predicted"/>
<dbReference type="GO" id="GO:0046917">
    <property type="term" value="F:triphosphoribosyl-dephospho-CoA synthase activity"/>
    <property type="evidence" value="ECO:0007669"/>
    <property type="project" value="InterPro"/>
</dbReference>
<dbReference type="Gene3D" id="1.10.4200.10">
    <property type="entry name" value="Triphosphoribosyl-dephospho-CoA protein"/>
    <property type="match status" value="1"/>
</dbReference>
<dbReference type="Proteomes" id="UP000662914">
    <property type="component" value="Chromosome"/>
</dbReference>
<sequence length="283" mass="30129">MAEAAIGAAFLAACRLDVAALKPGNVHHYADGHGMRAEDFVASAEAAAPALCRDGRPLGRRLLDAVTATRQAVGCNTNLGILLLCAPLALAAERACGDSLERAVVEVLAGLDAEDAALAYRAIALANPGGLGEAGEHDVRRPPRLGLVEAMALAAPRDRIARLYADDFADLFGFALPLLRNRLEAGDDIETATTMLYLALLARWPDSHLLRKFGDSAAQTVTREAADLRIRLRAEPVAANRHALLLDWDKRLKQQGFNPGTSADLTVATLFAHGLMQMQEVLA</sequence>
<accession>A0A809RQG6</accession>
<dbReference type="PANTHER" id="PTHR42280">
    <property type="entry name" value="CITG FAMILY PROTEIN"/>
    <property type="match status" value="1"/>
</dbReference>
<dbReference type="GO" id="GO:0005524">
    <property type="term" value="F:ATP binding"/>
    <property type="evidence" value="ECO:0007669"/>
    <property type="project" value="InterPro"/>
</dbReference>
<evidence type="ECO:0000313" key="2">
    <source>
        <dbReference type="Proteomes" id="UP000662914"/>
    </source>
</evidence>
<reference evidence="1" key="1">
    <citation type="journal article" name="DNA Res.">
        <title>The physiological potential of anammox bacteria as revealed by their core genome structure.</title>
        <authorList>
            <person name="Okubo T."/>
            <person name="Toyoda A."/>
            <person name="Fukuhara K."/>
            <person name="Uchiyama I."/>
            <person name="Harigaya Y."/>
            <person name="Kuroiwa M."/>
            <person name="Suzuki T."/>
            <person name="Murakami Y."/>
            <person name="Suwa Y."/>
            <person name="Takami H."/>
        </authorList>
    </citation>
    <scope>NUCLEOTIDE SEQUENCE</scope>
    <source>
        <strain evidence="1">317325-3</strain>
    </source>
</reference>
<dbReference type="AlphaFoldDB" id="A0A809RQG6"/>
<dbReference type="InterPro" id="IPR002736">
    <property type="entry name" value="CitG"/>
</dbReference>
<organism evidence="1 2">
    <name type="scientific">Candidatus Desulfobacillus denitrificans</name>
    <dbReference type="NCBI Taxonomy" id="2608985"/>
    <lineage>
        <taxon>Bacteria</taxon>
        <taxon>Pseudomonadati</taxon>
        <taxon>Pseudomonadota</taxon>
        <taxon>Betaproteobacteria</taxon>
        <taxon>Candidatus Desulfobacillus</taxon>
    </lineage>
</organism>
<gene>
    <name evidence="1" type="ORF">DSYM_25710</name>
</gene>
<name>A0A809RQG6_9PROT</name>
<evidence type="ECO:0000313" key="1">
    <source>
        <dbReference type="EMBL" id="BBO21872.1"/>
    </source>
</evidence>
<dbReference type="PANTHER" id="PTHR42280:SF1">
    <property type="entry name" value="CITG FAMILY PROTEIN"/>
    <property type="match status" value="1"/>
</dbReference>
<protein>
    <submittedName>
        <fullName evidence="1">Triphosphoribosyl-dephospho-CoA synthase</fullName>
    </submittedName>
</protein>